<comment type="caution">
    <text evidence="1">The sequence shown here is derived from an EMBL/GenBank/DDBJ whole genome shotgun (WGS) entry which is preliminary data.</text>
</comment>
<evidence type="ECO:0000313" key="2">
    <source>
        <dbReference type="Proteomes" id="UP000218542"/>
    </source>
</evidence>
<reference evidence="2" key="1">
    <citation type="journal article" date="2017" name="Environ. Microbiol. Rep.">
        <title>Genetic Diversity of Marine Anaerobic Ammonium-Oxidizing Bacteria as Revealed by Genomic and Proteomic Analyses of 'Candidatus Scalindua japonica'.</title>
        <authorList>
            <person name="Oshiki M."/>
            <person name="Mizuto K."/>
            <person name="Kimura Z."/>
            <person name="Kindaichi T."/>
            <person name="Satoh H."/>
            <person name="Okabe S."/>
        </authorList>
    </citation>
    <scope>NUCLEOTIDE SEQUENCE [LARGE SCALE GENOMIC DNA]</scope>
    <source>
        <strain evidence="2">husup-a2</strain>
    </source>
</reference>
<evidence type="ECO:0000313" key="1">
    <source>
        <dbReference type="EMBL" id="GAX61426.1"/>
    </source>
</evidence>
<name>A0A286TZX7_9BACT</name>
<dbReference type="EMBL" id="BAOS01000022">
    <property type="protein sequence ID" value="GAX61426.1"/>
    <property type="molecule type" value="Genomic_DNA"/>
</dbReference>
<proteinExistence type="predicted"/>
<accession>A0A286TZX7</accession>
<dbReference type="Proteomes" id="UP000218542">
    <property type="component" value="Unassembled WGS sequence"/>
</dbReference>
<organism evidence="1 2">
    <name type="scientific">Candidatus Scalindua japonica</name>
    <dbReference type="NCBI Taxonomy" id="1284222"/>
    <lineage>
        <taxon>Bacteria</taxon>
        <taxon>Pseudomonadati</taxon>
        <taxon>Planctomycetota</taxon>
        <taxon>Candidatus Brocadiia</taxon>
        <taxon>Candidatus Brocadiales</taxon>
        <taxon>Candidatus Scalinduaceae</taxon>
        <taxon>Candidatus Scalindua</taxon>
    </lineage>
</organism>
<dbReference type="AlphaFoldDB" id="A0A286TZX7"/>
<sequence>MFVWIIARKQGTFDRSDLYVRLYGIEEHEKIAPELVIGGPHSDLNILTPVVVQISNQGSASAHNVEVALESDSTVVVNYPNS</sequence>
<protein>
    <submittedName>
        <fullName evidence="1">Uncharacterized protein</fullName>
    </submittedName>
</protein>
<keyword evidence="2" id="KW-1185">Reference proteome</keyword>
<gene>
    <name evidence="1" type="ORF">SCALIN_C22_0137</name>
</gene>